<protein>
    <submittedName>
        <fullName evidence="1">Predicted protein</fullName>
    </submittedName>
</protein>
<organism evidence="2">
    <name type="scientific">Arabidopsis lyrata subsp. lyrata</name>
    <name type="common">Lyre-leaved rock-cress</name>
    <dbReference type="NCBI Taxonomy" id="81972"/>
    <lineage>
        <taxon>Eukaryota</taxon>
        <taxon>Viridiplantae</taxon>
        <taxon>Streptophyta</taxon>
        <taxon>Embryophyta</taxon>
        <taxon>Tracheophyta</taxon>
        <taxon>Spermatophyta</taxon>
        <taxon>Magnoliopsida</taxon>
        <taxon>eudicotyledons</taxon>
        <taxon>Gunneridae</taxon>
        <taxon>Pentapetalae</taxon>
        <taxon>rosids</taxon>
        <taxon>malvids</taxon>
        <taxon>Brassicales</taxon>
        <taxon>Brassicaceae</taxon>
        <taxon>Camelineae</taxon>
        <taxon>Arabidopsis</taxon>
    </lineage>
</organism>
<dbReference type="HOGENOM" id="CLU_1984612_0_0_1"/>
<keyword evidence="2" id="KW-1185">Reference proteome</keyword>
<name>D7MI17_ARALL</name>
<evidence type="ECO:0000313" key="1">
    <source>
        <dbReference type="EMBL" id="EFH44727.1"/>
    </source>
</evidence>
<accession>D7MI17</accession>
<gene>
    <name evidence="1" type="ORF">ARALYDRAFT_659178</name>
</gene>
<proteinExistence type="predicted"/>
<evidence type="ECO:0000313" key="2">
    <source>
        <dbReference type="Proteomes" id="UP000008694"/>
    </source>
</evidence>
<dbReference type="AlphaFoldDB" id="D7MI17"/>
<dbReference type="Gramene" id="Al_scaffold_0007_3233">
    <property type="protein sequence ID" value="Al_scaffold_0007_3233"/>
    <property type="gene ID" value="Al_scaffold_0007_3233"/>
</dbReference>
<dbReference type="Proteomes" id="UP000008694">
    <property type="component" value="Unassembled WGS sequence"/>
</dbReference>
<reference evidence="2" key="1">
    <citation type="journal article" date="2011" name="Nat. Genet.">
        <title>The Arabidopsis lyrata genome sequence and the basis of rapid genome size change.</title>
        <authorList>
            <person name="Hu T.T."/>
            <person name="Pattyn P."/>
            <person name="Bakker E.G."/>
            <person name="Cao J."/>
            <person name="Cheng J.-F."/>
            <person name="Clark R.M."/>
            <person name="Fahlgren N."/>
            <person name="Fawcett J.A."/>
            <person name="Grimwood J."/>
            <person name="Gundlach H."/>
            <person name="Haberer G."/>
            <person name="Hollister J.D."/>
            <person name="Ossowski S."/>
            <person name="Ottilar R.P."/>
            <person name="Salamov A.A."/>
            <person name="Schneeberger K."/>
            <person name="Spannagl M."/>
            <person name="Wang X."/>
            <person name="Yang L."/>
            <person name="Nasrallah M.E."/>
            <person name="Bergelson J."/>
            <person name="Carrington J.C."/>
            <person name="Gaut B.S."/>
            <person name="Schmutz J."/>
            <person name="Mayer K.F.X."/>
            <person name="Van de Peer Y."/>
            <person name="Grigoriev I.V."/>
            <person name="Nordborg M."/>
            <person name="Weigel D."/>
            <person name="Guo Y.-L."/>
        </authorList>
    </citation>
    <scope>NUCLEOTIDE SEQUENCE [LARGE SCALE GENOMIC DNA]</scope>
    <source>
        <strain evidence="2">cv. MN47</strain>
    </source>
</reference>
<sequence>MSITIRYRCIKFLDLRCHLPSENRQRVEMMQEHCLDTHSHQECIGSQLAVEEIPETTVMTVVVDLRCHLPSENRQRVEMMQEHCLDTHSHQECIGSQLAVEEIPETTVMTVVVGVVAAVALDVVIF</sequence>
<dbReference type="EMBL" id="GL348719">
    <property type="protein sequence ID" value="EFH44727.1"/>
    <property type="molecule type" value="Genomic_DNA"/>
</dbReference>